<keyword evidence="2" id="KW-0812">Transmembrane</keyword>
<accession>A0ABV3GDI7</accession>
<dbReference type="RefSeq" id="WP_358132692.1">
    <property type="nucleotide sequence ID" value="NZ_JBFALK010000006.1"/>
</dbReference>
<feature type="transmembrane region" description="Helical" evidence="2">
    <location>
        <begin position="59"/>
        <end position="80"/>
    </location>
</feature>
<sequence length="526" mass="55041">MPADIPPFPPGQDPDQTISYRTPRPQPPNDAHTRQWPYPEELGPTVAPPAAPAKRGRGWIIALVAAVLVGVVGGGGVWAASMLSGGGTQPHEVLPGNAVAYVRLDLDPAANQKIALFNIARKFSATKESFAGDDPRKALFETMRKDAGEFTELDYAKDVEPWLGDRIGAAVLPPAQDGAEPGMVVAVQVKDEEAALAGIAKLDSTPERTKTGVAFREGYAIIADTQEEADRYARATPLSENERFTGDLDALGEPGVLSFWADLGAIAKVAGTEQDPDTMDLVRNARFTGALRFGDDYAELTGFARGMDVKTTETEPVKLGELPATTAGAAGISGLGDIVRDQWAKLQKAADAAGSGGRSLTESGAEYGLTLPDDLVTLLGKSITVAVDGEGLNGDQPNGGVVLRTDPAKAREVLAKLEASAAGSGVAPQLVKVDGDGKLVVATSQDYANKLSGQGTLADSETFQLAMPGAEDATFGLYADLDKIESLYLDGLRGEERANAEVLRAVGLSGRASADNAGFTLRVLFN</sequence>
<feature type="region of interest" description="Disordered" evidence="1">
    <location>
        <begin position="1"/>
        <end position="50"/>
    </location>
</feature>
<protein>
    <submittedName>
        <fullName evidence="3">DUF3352 domain-containing protein</fullName>
    </submittedName>
</protein>
<dbReference type="EMBL" id="JBFALK010000006">
    <property type="protein sequence ID" value="MEV0969694.1"/>
    <property type="molecule type" value="Genomic_DNA"/>
</dbReference>
<organism evidence="3 4">
    <name type="scientific">Microtetraspora glauca</name>
    <dbReference type="NCBI Taxonomy" id="1996"/>
    <lineage>
        <taxon>Bacteria</taxon>
        <taxon>Bacillati</taxon>
        <taxon>Actinomycetota</taxon>
        <taxon>Actinomycetes</taxon>
        <taxon>Streptosporangiales</taxon>
        <taxon>Streptosporangiaceae</taxon>
        <taxon>Microtetraspora</taxon>
    </lineage>
</organism>
<evidence type="ECO:0000256" key="2">
    <source>
        <dbReference type="SAM" id="Phobius"/>
    </source>
</evidence>
<feature type="compositionally biased region" description="Pro residues" evidence="1">
    <location>
        <begin position="1"/>
        <end position="12"/>
    </location>
</feature>
<keyword evidence="2" id="KW-1133">Transmembrane helix</keyword>
<comment type="caution">
    <text evidence="3">The sequence shown here is derived from an EMBL/GenBank/DDBJ whole genome shotgun (WGS) entry which is preliminary data.</text>
</comment>
<reference evidence="3 4" key="1">
    <citation type="submission" date="2024-06" db="EMBL/GenBank/DDBJ databases">
        <title>The Natural Products Discovery Center: Release of the First 8490 Sequenced Strains for Exploring Actinobacteria Biosynthetic Diversity.</title>
        <authorList>
            <person name="Kalkreuter E."/>
            <person name="Kautsar S.A."/>
            <person name="Yang D."/>
            <person name="Bader C.D."/>
            <person name="Teijaro C.N."/>
            <person name="Fluegel L."/>
            <person name="Davis C.M."/>
            <person name="Simpson J.R."/>
            <person name="Lauterbach L."/>
            <person name="Steele A.D."/>
            <person name="Gui C."/>
            <person name="Meng S."/>
            <person name="Li G."/>
            <person name="Viehrig K."/>
            <person name="Ye F."/>
            <person name="Su P."/>
            <person name="Kiefer A.F."/>
            <person name="Nichols A."/>
            <person name="Cepeda A.J."/>
            <person name="Yan W."/>
            <person name="Fan B."/>
            <person name="Jiang Y."/>
            <person name="Adhikari A."/>
            <person name="Zheng C.-J."/>
            <person name="Schuster L."/>
            <person name="Cowan T.M."/>
            <person name="Smanski M.J."/>
            <person name="Chevrette M.G."/>
            <person name="De Carvalho L.P.S."/>
            <person name="Shen B."/>
        </authorList>
    </citation>
    <scope>NUCLEOTIDE SEQUENCE [LARGE SCALE GENOMIC DNA]</scope>
    <source>
        <strain evidence="3 4">NPDC050100</strain>
    </source>
</reference>
<keyword evidence="4" id="KW-1185">Reference proteome</keyword>
<name>A0ABV3GDI7_MICGL</name>
<gene>
    <name evidence="3" type="ORF">AB0I59_13745</name>
</gene>
<dbReference type="InterPro" id="IPR021787">
    <property type="entry name" value="DUF3352"/>
</dbReference>
<evidence type="ECO:0000256" key="1">
    <source>
        <dbReference type="SAM" id="MobiDB-lite"/>
    </source>
</evidence>
<dbReference type="Proteomes" id="UP001551675">
    <property type="component" value="Unassembled WGS sequence"/>
</dbReference>
<keyword evidence="2" id="KW-0472">Membrane</keyword>
<evidence type="ECO:0000313" key="3">
    <source>
        <dbReference type="EMBL" id="MEV0969694.1"/>
    </source>
</evidence>
<dbReference type="Pfam" id="PF11832">
    <property type="entry name" value="DUF3352"/>
    <property type="match status" value="1"/>
</dbReference>
<evidence type="ECO:0000313" key="4">
    <source>
        <dbReference type="Proteomes" id="UP001551675"/>
    </source>
</evidence>
<proteinExistence type="predicted"/>